<gene>
    <name evidence="14" type="ORF">TorRG33x02_100990</name>
</gene>
<dbReference type="PANTHER" id="PTHR47953:SF19">
    <property type="entry name" value="OS06G0641600 PROTEIN"/>
    <property type="match status" value="1"/>
</dbReference>
<dbReference type="Gene3D" id="1.10.630.10">
    <property type="entry name" value="Cytochrome P450"/>
    <property type="match status" value="2"/>
</dbReference>
<keyword evidence="9 12" id="KW-0408">Iron</keyword>
<evidence type="ECO:0000256" key="5">
    <source>
        <dbReference type="ARBA" id="ARBA00022692"/>
    </source>
</evidence>
<evidence type="ECO:0000313" key="15">
    <source>
        <dbReference type="Proteomes" id="UP000237000"/>
    </source>
</evidence>
<dbReference type="AlphaFoldDB" id="A0A2P5F8D6"/>
<dbReference type="PRINTS" id="PR00385">
    <property type="entry name" value="P450"/>
</dbReference>
<evidence type="ECO:0000256" key="8">
    <source>
        <dbReference type="ARBA" id="ARBA00023002"/>
    </source>
</evidence>
<dbReference type="GO" id="GO:0004497">
    <property type="term" value="F:monooxygenase activity"/>
    <property type="evidence" value="ECO:0007669"/>
    <property type="project" value="UniProtKB-KW"/>
</dbReference>
<comment type="caution">
    <text evidence="14">The sequence shown here is derived from an EMBL/GenBank/DDBJ whole genome shotgun (WGS) entry which is preliminary data.</text>
</comment>
<feature type="binding site" description="axial binding residue" evidence="12">
    <location>
        <position position="126"/>
    </location>
    <ligand>
        <name>heme</name>
        <dbReference type="ChEBI" id="CHEBI:30413"/>
    </ligand>
    <ligandPart>
        <name>Fe</name>
        <dbReference type="ChEBI" id="CHEBI:18248"/>
    </ligandPart>
</feature>
<evidence type="ECO:0000256" key="2">
    <source>
        <dbReference type="ARBA" id="ARBA00004167"/>
    </source>
</evidence>
<dbReference type="InterPro" id="IPR036396">
    <property type="entry name" value="Cyt_P450_sf"/>
</dbReference>
<evidence type="ECO:0000256" key="10">
    <source>
        <dbReference type="ARBA" id="ARBA00023033"/>
    </source>
</evidence>
<dbReference type="Proteomes" id="UP000237000">
    <property type="component" value="Unassembled WGS sequence"/>
</dbReference>
<dbReference type="PROSITE" id="PS00086">
    <property type="entry name" value="CYTOCHROME_P450"/>
    <property type="match status" value="1"/>
</dbReference>
<evidence type="ECO:0000256" key="3">
    <source>
        <dbReference type="ARBA" id="ARBA00010617"/>
    </source>
</evidence>
<proteinExistence type="inferred from homology"/>
<evidence type="ECO:0000256" key="6">
    <source>
        <dbReference type="ARBA" id="ARBA00022723"/>
    </source>
</evidence>
<dbReference type="GO" id="GO:0020037">
    <property type="term" value="F:heme binding"/>
    <property type="evidence" value="ECO:0007669"/>
    <property type="project" value="InterPro"/>
</dbReference>
<dbReference type="InterPro" id="IPR001128">
    <property type="entry name" value="Cyt_P450"/>
</dbReference>
<keyword evidence="11" id="KW-0472">Membrane</keyword>
<name>A0A2P5F8D6_TREOI</name>
<dbReference type="InterPro" id="IPR017972">
    <property type="entry name" value="Cyt_P450_CS"/>
</dbReference>
<sequence>MYLQDIFIAGSETSSTAIEWTFSELLKSPRMMEKAQEEVRQVYYGKTNADETGIHELKESSKSCVIDGYEVPAKSKVIINAWAIGRDPKYWKEAERFFPERFLESSIDYKGADFEYIPFGAGRRICPGITYARAVVELTLAQLLFHFDWKLPGDMKLEDIDMTEKFGLAVGRKTDLHLVPIPYKNHFCY</sequence>
<comment type="similarity">
    <text evidence="3 13">Belongs to the cytochrome P450 family.</text>
</comment>
<dbReference type="Pfam" id="PF00067">
    <property type="entry name" value="p450"/>
    <property type="match status" value="2"/>
</dbReference>
<dbReference type="OrthoDB" id="2789670at2759"/>
<evidence type="ECO:0000313" key="14">
    <source>
        <dbReference type="EMBL" id="PON94060.1"/>
    </source>
</evidence>
<keyword evidence="4 12" id="KW-0349">Heme</keyword>
<protein>
    <submittedName>
        <fullName evidence="14">Cytochrome P450, E-class, group I</fullName>
    </submittedName>
</protein>
<reference evidence="15" key="1">
    <citation type="submission" date="2016-06" db="EMBL/GenBank/DDBJ databases">
        <title>Parallel loss of symbiosis genes in relatives of nitrogen-fixing non-legume Parasponia.</title>
        <authorList>
            <person name="Van Velzen R."/>
            <person name="Holmer R."/>
            <person name="Bu F."/>
            <person name="Rutten L."/>
            <person name="Van Zeijl A."/>
            <person name="Liu W."/>
            <person name="Santuari L."/>
            <person name="Cao Q."/>
            <person name="Sharma T."/>
            <person name="Shen D."/>
            <person name="Roswanjaya Y."/>
            <person name="Wardhani T."/>
            <person name="Kalhor M.S."/>
            <person name="Jansen J."/>
            <person name="Van den Hoogen J."/>
            <person name="Gungor B."/>
            <person name="Hartog M."/>
            <person name="Hontelez J."/>
            <person name="Verver J."/>
            <person name="Yang W.-C."/>
            <person name="Schijlen E."/>
            <person name="Repin R."/>
            <person name="Schilthuizen M."/>
            <person name="Schranz E."/>
            <person name="Heidstra R."/>
            <person name="Miyata K."/>
            <person name="Fedorova E."/>
            <person name="Kohlen W."/>
            <person name="Bisseling T."/>
            <person name="Smit S."/>
            <person name="Geurts R."/>
        </authorList>
    </citation>
    <scope>NUCLEOTIDE SEQUENCE [LARGE SCALE GENOMIC DNA]</scope>
    <source>
        <strain evidence="15">cv. RG33-2</strain>
    </source>
</reference>
<dbReference type="SUPFAM" id="SSF48264">
    <property type="entry name" value="Cytochrome P450"/>
    <property type="match status" value="1"/>
</dbReference>
<dbReference type="EMBL" id="JXTC01000054">
    <property type="protein sequence ID" value="PON94060.1"/>
    <property type="molecule type" value="Genomic_DNA"/>
</dbReference>
<evidence type="ECO:0000256" key="4">
    <source>
        <dbReference type="ARBA" id="ARBA00022617"/>
    </source>
</evidence>
<evidence type="ECO:0000256" key="11">
    <source>
        <dbReference type="ARBA" id="ARBA00023136"/>
    </source>
</evidence>
<dbReference type="STRING" id="63057.A0A2P5F8D6"/>
<dbReference type="GO" id="GO:0005506">
    <property type="term" value="F:iron ion binding"/>
    <property type="evidence" value="ECO:0007669"/>
    <property type="project" value="InterPro"/>
</dbReference>
<evidence type="ECO:0000256" key="13">
    <source>
        <dbReference type="RuleBase" id="RU000461"/>
    </source>
</evidence>
<organism evidence="14 15">
    <name type="scientific">Trema orientale</name>
    <name type="common">Charcoal tree</name>
    <name type="synonym">Celtis orientalis</name>
    <dbReference type="NCBI Taxonomy" id="63057"/>
    <lineage>
        <taxon>Eukaryota</taxon>
        <taxon>Viridiplantae</taxon>
        <taxon>Streptophyta</taxon>
        <taxon>Embryophyta</taxon>
        <taxon>Tracheophyta</taxon>
        <taxon>Spermatophyta</taxon>
        <taxon>Magnoliopsida</taxon>
        <taxon>eudicotyledons</taxon>
        <taxon>Gunneridae</taxon>
        <taxon>Pentapetalae</taxon>
        <taxon>rosids</taxon>
        <taxon>fabids</taxon>
        <taxon>Rosales</taxon>
        <taxon>Cannabaceae</taxon>
        <taxon>Trema</taxon>
    </lineage>
</organism>
<dbReference type="InterPro" id="IPR002401">
    <property type="entry name" value="Cyt_P450_E_grp-I"/>
</dbReference>
<comment type="subcellular location">
    <subcellularLocation>
        <location evidence="2">Membrane</location>
        <topology evidence="2">Single-pass membrane protein</topology>
    </subcellularLocation>
</comment>
<dbReference type="InParanoid" id="A0A2P5F8D6"/>
<accession>A0A2P5F8D6</accession>
<keyword evidence="15" id="KW-1185">Reference proteome</keyword>
<keyword evidence="5" id="KW-0812">Transmembrane</keyword>
<keyword evidence="7" id="KW-1133">Transmembrane helix</keyword>
<evidence type="ECO:0000256" key="9">
    <source>
        <dbReference type="ARBA" id="ARBA00023004"/>
    </source>
</evidence>
<evidence type="ECO:0000256" key="1">
    <source>
        <dbReference type="ARBA" id="ARBA00001971"/>
    </source>
</evidence>
<keyword evidence="8 13" id="KW-0560">Oxidoreductase</keyword>
<dbReference type="InterPro" id="IPR052306">
    <property type="entry name" value="CYP450_71D"/>
</dbReference>
<dbReference type="PRINTS" id="PR00463">
    <property type="entry name" value="EP450I"/>
</dbReference>
<dbReference type="GO" id="GO:0016705">
    <property type="term" value="F:oxidoreductase activity, acting on paired donors, with incorporation or reduction of molecular oxygen"/>
    <property type="evidence" value="ECO:0007669"/>
    <property type="project" value="InterPro"/>
</dbReference>
<keyword evidence="6 12" id="KW-0479">Metal-binding</keyword>
<evidence type="ECO:0000256" key="7">
    <source>
        <dbReference type="ARBA" id="ARBA00022989"/>
    </source>
</evidence>
<dbReference type="PANTHER" id="PTHR47953">
    <property type="entry name" value="OS08G0105600 PROTEIN"/>
    <property type="match status" value="1"/>
</dbReference>
<dbReference type="GO" id="GO:0016020">
    <property type="term" value="C:membrane"/>
    <property type="evidence" value="ECO:0007669"/>
    <property type="project" value="UniProtKB-SubCell"/>
</dbReference>
<evidence type="ECO:0000256" key="12">
    <source>
        <dbReference type="PIRSR" id="PIRSR602401-1"/>
    </source>
</evidence>
<comment type="cofactor">
    <cofactor evidence="1 12">
        <name>heme</name>
        <dbReference type="ChEBI" id="CHEBI:30413"/>
    </cofactor>
</comment>
<keyword evidence="10 13" id="KW-0503">Monooxygenase</keyword>